<evidence type="ECO:0000313" key="4">
    <source>
        <dbReference type="EMBL" id="SNY24255.1"/>
    </source>
</evidence>
<evidence type="ECO:0000256" key="1">
    <source>
        <dbReference type="SAM" id="MobiDB-lite"/>
    </source>
</evidence>
<feature type="transmembrane region" description="Helical" evidence="2">
    <location>
        <begin position="266"/>
        <end position="285"/>
    </location>
</feature>
<proteinExistence type="predicted"/>
<feature type="region of interest" description="Disordered" evidence="1">
    <location>
        <begin position="470"/>
        <end position="512"/>
    </location>
</feature>
<name>A0A285GLD0_9ACTN</name>
<gene>
    <name evidence="4" type="ORF">SAMN05421748_102165</name>
</gene>
<feature type="transmembrane region" description="Helical" evidence="2">
    <location>
        <begin position="12"/>
        <end position="31"/>
    </location>
</feature>
<feature type="compositionally biased region" description="Basic and acidic residues" evidence="1">
    <location>
        <begin position="501"/>
        <end position="512"/>
    </location>
</feature>
<dbReference type="SMART" id="SM00267">
    <property type="entry name" value="GGDEF"/>
    <property type="match status" value="1"/>
</dbReference>
<dbReference type="SUPFAM" id="SSF55073">
    <property type="entry name" value="Nucleotide cyclase"/>
    <property type="match status" value="1"/>
</dbReference>
<keyword evidence="5" id="KW-1185">Reference proteome</keyword>
<dbReference type="Proteomes" id="UP000219612">
    <property type="component" value="Unassembled WGS sequence"/>
</dbReference>
<evidence type="ECO:0000313" key="5">
    <source>
        <dbReference type="Proteomes" id="UP000219612"/>
    </source>
</evidence>
<dbReference type="Pfam" id="PF00990">
    <property type="entry name" value="GGDEF"/>
    <property type="match status" value="1"/>
</dbReference>
<dbReference type="Gene3D" id="3.30.70.270">
    <property type="match status" value="1"/>
</dbReference>
<dbReference type="PANTHER" id="PTHR45138:SF24">
    <property type="entry name" value="DIGUANYLATE CYCLASE DGCC-RELATED"/>
    <property type="match status" value="1"/>
</dbReference>
<feature type="transmembrane region" description="Helical" evidence="2">
    <location>
        <begin position="132"/>
        <end position="149"/>
    </location>
</feature>
<dbReference type="InterPro" id="IPR050469">
    <property type="entry name" value="Diguanylate_Cyclase"/>
</dbReference>
<dbReference type="EMBL" id="OBDY01000002">
    <property type="protein sequence ID" value="SNY24255.1"/>
    <property type="molecule type" value="Genomic_DNA"/>
</dbReference>
<dbReference type="PANTHER" id="PTHR45138">
    <property type="entry name" value="REGULATORY COMPONENTS OF SENSORY TRANSDUCTION SYSTEM"/>
    <property type="match status" value="1"/>
</dbReference>
<keyword evidence="2" id="KW-1133">Transmembrane helix</keyword>
<feature type="transmembrane region" description="Helical" evidence="2">
    <location>
        <begin position="103"/>
        <end position="120"/>
    </location>
</feature>
<feature type="transmembrane region" description="Helical" evidence="2">
    <location>
        <begin position="37"/>
        <end position="57"/>
    </location>
</feature>
<feature type="transmembrane region" description="Helical" evidence="2">
    <location>
        <begin position="225"/>
        <end position="245"/>
    </location>
</feature>
<sequence length="512" mass="55603">MAPGVDALRGRPLWQWWLVSGVVAGGVYLAMPSDDPWAWALYNVFGFASAAAIMVGVRRNRPRRPGPWYWFAGALALWAVGDVVYELQYFSWNWEDFPGPADVPYLLAYPMFAIGAFQLIKGRISGRDRAGLLDAAIVSTSLSLLSWSFLMRPIAIDESLGLLQRLASLAYPAGDLLLLIMVVRLLTTPGARTTSYRLVIAGIAAELVSDVGYAVVNLFTTYSDGLLDVGWIAMYLLFGAAALHPSMRALSEVAPDRAERITTGRLTLLAAASLLAPAVLTVQGFTDPSGIDWPAIALSSVILFLLVLARMAGLVARVQDQAAQLRALAHNDALTGIPNRRAWDLELSREMAKATRSGEPVAVALMDIDHFKRFNDTHGHPAGDRLLKEAAAAWRDQLRAGDLLARYGGEEFGVLLIGQSLETATAVLDRMREATPQGQSFSAGVALWDGREIPEQLVARADEALYEAKHQGRDRVKAAGNVRAPGLPRHPHPTVLARGGRAADRRGQLDEK</sequence>
<dbReference type="InterPro" id="IPR043128">
    <property type="entry name" value="Rev_trsase/Diguanyl_cyclase"/>
</dbReference>
<feature type="transmembrane region" description="Helical" evidence="2">
    <location>
        <begin position="169"/>
        <end position="186"/>
    </location>
</feature>
<feature type="transmembrane region" description="Helical" evidence="2">
    <location>
        <begin position="291"/>
        <end position="309"/>
    </location>
</feature>
<dbReference type="NCBIfam" id="TIGR00254">
    <property type="entry name" value="GGDEF"/>
    <property type="match status" value="1"/>
</dbReference>
<dbReference type="GO" id="GO:0005886">
    <property type="term" value="C:plasma membrane"/>
    <property type="evidence" value="ECO:0007669"/>
    <property type="project" value="TreeGrafter"/>
</dbReference>
<reference evidence="4 5" key="1">
    <citation type="submission" date="2017-09" db="EMBL/GenBank/DDBJ databases">
        <authorList>
            <person name="Ehlers B."/>
            <person name="Leendertz F.H."/>
        </authorList>
    </citation>
    <scope>NUCLEOTIDE SEQUENCE [LARGE SCALE GENOMIC DNA]</scope>
    <source>
        <strain evidence="4 5">CGMCC 4.6857</strain>
    </source>
</reference>
<keyword evidence="2" id="KW-0472">Membrane</keyword>
<feature type="transmembrane region" description="Helical" evidence="2">
    <location>
        <begin position="198"/>
        <end position="219"/>
    </location>
</feature>
<dbReference type="CDD" id="cd01949">
    <property type="entry name" value="GGDEF"/>
    <property type="match status" value="1"/>
</dbReference>
<dbReference type="AlphaFoldDB" id="A0A285GLD0"/>
<protein>
    <submittedName>
        <fullName evidence="4">Diguanylate cyclase (GGDEF) domain-containing protein</fullName>
    </submittedName>
</protein>
<feature type="domain" description="GGDEF" evidence="3">
    <location>
        <begin position="359"/>
        <end position="481"/>
    </location>
</feature>
<dbReference type="InterPro" id="IPR000160">
    <property type="entry name" value="GGDEF_dom"/>
</dbReference>
<dbReference type="GO" id="GO:0043709">
    <property type="term" value="P:cell adhesion involved in single-species biofilm formation"/>
    <property type="evidence" value="ECO:0007669"/>
    <property type="project" value="TreeGrafter"/>
</dbReference>
<organism evidence="4 5">
    <name type="scientific">Paractinoplanes atraurantiacus</name>
    <dbReference type="NCBI Taxonomy" id="1036182"/>
    <lineage>
        <taxon>Bacteria</taxon>
        <taxon>Bacillati</taxon>
        <taxon>Actinomycetota</taxon>
        <taxon>Actinomycetes</taxon>
        <taxon>Micromonosporales</taxon>
        <taxon>Micromonosporaceae</taxon>
        <taxon>Paractinoplanes</taxon>
    </lineage>
</organism>
<dbReference type="GO" id="GO:0052621">
    <property type="term" value="F:diguanylate cyclase activity"/>
    <property type="evidence" value="ECO:0007669"/>
    <property type="project" value="TreeGrafter"/>
</dbReference>
<dbReference type="FunFam" id="3.30.70.270:FF:000001">
    <property type="entry name" value="Diguanylate cyclase domain protein"/>
    <property type="match status" value="1"/>
</dbReference>
<dbReference type="PROSITE" id="PS50887">
    <property type="entry name" value="GGDEF"/>
    <property type="match status" value="1"/>
</dbReference>
<dbReference type="InterPro" id="IPR029787">
    <property type="entry name" value="Nucleotide_cyclase"/>
</dbReference>
<keyword evidence="2" id="KW-0812">Transmembrane</keyword>
<accession>A0A285GLD0</accession>
<feature type="transmembrane region" description="Helical" evidence="2">
    <location>
        <begin position="69"/>
        <end position="91"/>
    </location>
</feature>
<evidence type="ECO:0000259" key="3">
    <source>
        <dbReference type="PROSITE" id="PS50887"/>
    </source>
</evidence>
<dbReference type="GO" id="GO:1902201">
    <property type="term" value="P:negative regulation of bacterial-type flagellum-dependent cell motility"/>
    <property type="evidence" value="ECO:0007669"/>
    <property type="project" value="TreeGrafter"/>
</dbReference>
<evidence type="ECO:0000256" key="2">
    <source>
        <dbReference type="SAM" id="Phobius"/>
    </source>
</evidence>